<dbReference type="OrthoDB" id="3799035at2759"/>
<dbReference type="GO" id="GO:0016787">
    <property type="term" value="F:hydrolase activity"/>
    <property type="evidence" value="ECO:0007669"/>
    <property type="project" value="UniProtKB-KW"/>
</dbReference>
<feature type="compositionally biased region" description="Acidic residues" evidence="17">
    <location>
        <begin position="961"/>
        <end position="975"/>
    </location>
</feature>
<sequence>MTGGEGDQNDGQQGSSRQTDRNGQTGQQGHVTNTGVVNHPTVIDQATEIPKDGQSITLTPIQVLQGADDYNRWYQAVRRELLGNDLLDLIDKSIPRPHVGSAHYKIWKKLSLKVAGWLSATLSRDVGTKVQTITVNVDYADDLLAAIRTICKGEADSQAGWRAWTDFRKCDRHQYATCEAYIHALRAKHSDAERDGFGVQPCQLIITLLHSIETDLPTWVTLKMEQYKDVKSKNMDDFHQLCSEALEKCQGLKFSMGNAANNFNPSTPATPKSTDGREDKKRKERDPDTPNEKKRNAPKPGVSVEEWLKKLRKWRNRDNNCGYCGIKGHGYSKCYYLADSPPPNWYPKLDLWCYRDRAAPKQQETKNDGDTATKTSTTMNVSSFALSSDFFMPNIGGAAIDTEAFAEHVEQPIDKENMPKSKALAMALSATTPESLIGKFVADSGAGHSMAGDFASWVEIYKYKDDDEAYTYECSNGMEAKATGYGTTLIRFNNGEDRPAELLTRTYYVPGLKYNLWACERAKDESKVWYCSKDYTVRRMDDDSVIGHTTVVGGVPILRTMTTGKELQFGALNLSAISAELQHRRLGHASDVIRKGTAQAYDLEAIKEKIKHCESCRLGKSKRIVSHDPLPKALKAGQIVYVDVQHIKPTGFNGYNYFTAFLDDKTRMPDVRFHVTKGEASDKCIDYCTEFKNQTGNWPVIIAKDQGREFFRFIKWSKENQTGIQFRESPARTPEPNGPIEWLQFYLAQIARVMMIDAGLPEYLWPFAVETACYTVARLVKPGQEKAPIQQWREELGFPNPIPHLEHLRVWGCKAYMHIPEEDRVKARKMLPKAEIGRLMGYMGDHGHIYKIWFPATGDVKFSRDVTFWEGPEDGMIDEIEDPTPTTTKVEMSKPLTIIFHKDPVEKNQKRITIADENLTIEDILNSNYYDFEQNAYVTGRAETLSTTPERTHEQDRADESDQEEFFDAEAEGSVDATTEEALEIIRKKISQQKALIKEQAQIMNNEQALVDGITSLETVYESIEHNDTNDSMHEEAPACMDDDTPVQEMTHKNITTRVSSRKNKGMRLMSTLMEEQEREQEQRRAKKEQKASSTHSTSETMVRLNINTNLQASAIPDIIPKLKKWEVEIPGNDRQMLKSPLRDLWKKAMQDQVEKLRANETWKLVPKPKNSAKILPGKWVYDVKADDESNVTEFRARWVVCGNFEVKDNENNYSPVVSDVGVKIFLTYCIKNGLKIFQADIITAYLHAMLQRRQVLVEQPKGVDIIDGMVCSLLKALYGLRGSAVLWYDTISSKLKELGYKPINEEPCIFIRESDGMAIALYVDDNLIAGKCEAQIDGILDTFDKAWGVKRIGEPKRFLGINVHREKDTIKLEQSDYVDGILNRFSMADSHPRSLPLEPKFTLESNDPKATDDEKEKFVKITGSANWLTSKTRPDITFTVRRLQHKQHDPTKYDYVAGKGVLRYLKGTKKYGITLNKYPSKGLEVYVDSSHADHPDGKSTEGFIIFYAGSPISWNSSKQTLVAPSSTVSEYLGVGSGIRQGLWIQNMLISLGLVKKGEPLVVYTDSNNAMTASHKPGTAQAVRWLRIHYHFMKDLIDKGEVILKRIDTKENPADGFTKALTTELFDKFRNQIGVEAC</sequence>
<evidence type="ECO:0000313" key="20">
    <source>
        <dbReference type="Proteomes" id="UP000001745"/>
    </source>
</evidence>
<keyword evidence="3" id="KW-0540">Nuclease</keyword>
<evidence type="ECO:0000256" key="4">
    <source>
        <dbReference type="ARBA" id="ARBA00022723"/>
    </source>
</evidence>
<feature type="region of interest" description="Disordered" evidence="17">
    <location>
        <begin position="1074"/>
        <end position="1100"/>
    </location>
</feature>
<evidence type="ECO:0000256" key="6">
    <source>
        <dbReference type="ARBA" id="ARBA00022801"/>
    </source>
</evidence>
<dbReference type="InterPro" id="IPR057670">
    <property type="entry name" value="SH3_retrovirus"/>
</dbReference>
<keyword evidence="5" id="KW-0255">Endonuclease</keyword>
<organism evidence="19 20">
    <name type="scientific">Talaromyces stipitatus (strain ATCC 10500 / CBS 375.48 / QM 6759 / NRRL 1006)</name>
    <name type="common">Penicillium stipitatum</name>
    <dbReference type="NCBI Taxonomy" id="441959"/>
    <lineage>
        <taxon>Eukaryota</taxon>
        <taxon>Fungi</taxon>
        <taxon>Dikarya</taxon>
        <taxon>Ascomycota</taxon>
        <taxon>Pezizomycotina</taxon>
        <taxon>Eurotiomycetes</taxon>
        <taxon>Eurotiomycetidae</taxon>
        <taxon>Eurotiales</taxon>
        <taxon>Trichocomaceae</taxon>
        <taxon>Talaromyces</taxon>
        <taxon>Talaromyces sect. Talaromyces</taxon>
    </lineage>
</organism>
<dbReference type="Gene3D" id="3.30.420.10">
    <property type="entry name" value="Ribonuclease H-like superfamily/Ribonuclease H"/>
    <property type="match status" value="1"/>
</dbReference>
<name>B8MU80_TALSN</name>
<dbReference type="GO" id="GO:0006310">
    <property type="term" value="P:DNA recombination"/>
    <property type="evidence" value="ECO:0007669"/>
    <property type="project" value="UniProtKB-KW"/>
</dbReference>
<keyword evidence="9" id="KW-0229">DNA integration</keyword>
<dbReference type="InterPro" id="IPR012337">
    <property type="entry name" value="RNaseH-like_sf"/>
</dbReference>
<dbReference type="GO" id="GO:0005634">
    <property type="term" value="C:nucleus"/>
    <property type="evidence" value="ECO:0007669"/>
    <property type="project" value="UniProtKB-ARBA"/>
</dbReference>
<feature type="compositionally biased region" description="Basic and acidic residues" evidence="17">
    <location>
        <begin position="274"/>
        <end position="295"/>
    </location>
</feature>
<feature type="compositionally biased region" description="Polar residues" evidence="17">
    <location>
        <begin position="260"/>
        <end position="273"/>
    </location>
</feature>
<dbReference type="GO" id="GO:0003723">
    <property type="term" value="F:RNA binding"/>
    <property type="evidence" value="ECO:0007669"/>
    <property type="project" value="UniProtKB-KW"/>
</dbReference>
<evidence type="ECO:0000256" key="14">
    <source>
        <dbReference type="ARBA" id="ARBA00023268"/>
    </source>
</evidence>
<accession>B8MU80</accession>
<evidence type="ECO:0000256" key="11">
    <source>
        <dbReference type="ARBA" id="ARBA00022932"/>
    </source>
</evidence>
<evidence type="ECO:0000256" key="12">
    <source>
        <dbReference type="ARBA" id="ARBA00023125"/>
    </source>
</evidence>
<keyword evidence="1" id="KW-0815">Transposition</keyword>
<dbReference type="VEuPathDB" id="FungiDB:TSTA_107750"/>
<dbReference type="GO" id="GO:0004519">
    <property type="term" value="F:endonuclease activity"/>
    <property type="evidence" value="ECO:0007669"/>
    <property type="project" value="UniProtKB-KW"/>
</dbReference>
<dbReference type="InterPro" id="IPR043502">
    <property type="entry name" value="DNA/RNA_pol_sf"/>
</dbReference>
<dbReference type="GO" id="GO:0003887">
    <property type="term" value="F:DNA-directed DNA polymerase activity"/>
    <property type="evidence" value="ECO:0007669"/>
    <property type="project" value="UniProtKB-KW"/>
</dbReference>
<comment type="catalytic activity">
    <reaction evidence="15">
        <text>DNA(n) + a 2'-deoxyribonucleoside 5'-triphosphate = DNA(n+1) + diphosphate</text>
        <dbReference type="Rhea" id="RHEA:22508"/>
        <dbReference type="Rhea" id="RHEA-COMP:17339"/>
        <dbReference type="Rhea" id="RHEA-COMP:17340"/>
        <dbReference type="ChEBI" id="CHEBI:33019"/>
        <dbReference type="ChEBI" id="CHEBI:61560"/>
        <dbReference type="ChEBI" id="CHEBI:173112"/>
        <dbReference type="EC" id="2.7.7.49"/>
    </reaction>
</comment>
<evidence type="ECO:0000313" key="19">
    <source>
        <dbReference type="EMBL" id="EED11584.1"/>
    </source>
</evidence>
<keyword evidence="2" id="KW-0548">Nucleotidyltransferase</keyword>
<dbReference type="EMBL" id="EQ962661">
    <property type="protein sequence ID" value="EED11584.1"/>
    <property type="molecule type" value="Genomic_DNA"/>
</dbReference>
<evidence type="ECO:0000256" key="10">
    <source>
        <dbReference type="ARBA" id="ARBA00022918"/>
    </source>
</evidence>
<keyword evidence="8" id="KW-0694">RNA-binding</keyword>
<evidence type="ECO:0000256" key="9">
    <source>
        <dbReference type="ARBA" id="ARBA00022908"/>
    </source>
</evidence>
<evidence type="ECO:0000256" key="17">
    <source>
        <dbReference type="SAM" id="MobiDB-lite"/>
    </source>
</evidence>
<evidence type="ECO:0000256" key="8">
    <source>
        <dbReference type="ARBA" id="ARBA00022884"/>
    </source>
</evidence>
<feature type="compositionally biased region" description="Basic and acidic residues" evidence="17">
    <location>
        <begin position="950"/>
        <end position="960"/>
    </location>
</feature>
<evidence type="ECO:0000256" key="5">
    <source>
        <dbReference type="ARBA" id="ARBA00022759"/>
    </source>
</evidence>
<dbReference type="PANTHER" id="PTHR42648:SF11">
    <property type="entry name" value="TRANSPOSON TY4-P GAG-POL POLYPROTEIN"/>
    <property type="match status" value="1"/>
</dbReference>
<evidence type="ECO:0000256" key="7">
    <source>
        <dbReference type="ARBA" id="ARBA00022842"/>
    </source>
</evidence>
<dbReference type="GO" id="GO:0032196">
    <property type="term" value="P:transposition"/>
    <property type="evidence" value="ECO:0007669"/>
    <property type="project" value="UniProtKB-KW"/>
</dbReference>
<protein>
    <recommendedName>
        <fullName evidence="18">Integrase catalytic domain-containing protein</fullName>
    </recommendedName>
</protein>
<keyword evidence="11" id="KW-0808">Transferase</keyword>
<dbReference type="InterPro" id="IPR001584">
    <property type="entry name" value="Integrase_cat-core"/>
</dbReference>
<reference evidence="20" key="1">
    <citation type="journal article" date="2015" name="Genome Announc.">
        <title>Genome sequence of the AIDS-associated pathogen Penicillium marneffei (ATCC18224) and its near taxonomic relative Talaromyces stipitatus (ATCC10500).</title>
        <authorList>
            <person name="Nierman W.C."/>
            <person name="Fedorova-Abrams N.D."/>
            <person name="Andrianopoulos A."/>
        </authorList>
    </citation>
    <scope>NUCLEOTIDE SEQUENCE [LARGE SCALE GENOMIC DNA]</scope>
    <source>
        <strain evidence="20">ATCC 10500 / CBS 375.48 / QM 6759 / NRRL 1006</strain>
    </source>
</reference>
<dbReference type="InterPro" id="IPR013103">
    <property type="entry name" value="RVT_2"/>
</dbReference>
<keyword evidence="7" id="KW-0460">Magnesium</keyword>
<evidence type="ECO:0000256" key="13">
    <source>
        <dbReference type="ARBA" id="ARBA00023172"/>
    </source>
</evidence>
<dbReference type="GO" id="GO:0046872">
    <property type="term" value="F:metal ion binding"/>
    <property type="evidence" value="ECO:0007669"/>
    <property type="project" value="UniProtKB-KW"/>
</dbReference>
<evidence type="ECO:0000259" key="18">
    <source>
        <dbReference type="PROSITE" id="PS50994"/>
    </source>
</evidence>
<dbReference type="HOGENOM" id="CLU_001650_5_0_1"/>
<dbReference type="eggNOG" id="KOG0017">
    <property type="taxonomic scope" value="Eukaryota"/>
</dbReference>
<feature type="region of interest" description="Disordered" evidence="17">
    <location>
        <begin position="942"/>
        <end position="975"/>
    </location>
</feature>
<dbReference type="Pfam" id="PF25597">
    <property type="entry name" value="SH3_retrovirus"/>
    <property type="match status" value="1"/>
</dbReference>
<keyword evidence="14" id="KW-0511">Multifunctional enzyme</keyword>
<dbReference type="SUPFAM" id="SSF56672">
    <property type="entry name" value="DNA/RNA polymerases"/>
    <property type="match status" value="1"/>
</dbReference>
<keyword evidence="13" id="KW-0233">DNA recombination</keyword>
<evidence type="ECO:0000256" key="3">
    <source>
        <dbReference type="ARBA" id="ARBA00022722"/>
    </source>
</evidence>
<keyword evidence="10" id="KW-0695">RNA-directed DNA polymerase</keyword>
<dbReference type="RefSeq" id="XP_002488340.1">
    <property type="nucleotide sequence ID" value="XM_002488295.1"/>
</dbReference>
<dbReference type="OMA" id="CIDYCTE"/>
<dbReference type="PANTHER" id="PTHR42648">
    <property type="entry name" value="TRANSPOSASE, PUTATIVE-RELATED"/>
    <property type="match status" value="1"/>
</dbReference>
<dbReference type="InParanoid" id="B8MU80"/>
<dbReference type="SUPFAM" id="SSF53098">
    <property type="entry name" value="Ribonuclease H-like"/>
    <property type="match status" value="1"/>
</dbReference>
<feature type="region of interest" description="Disordered" evidence="17">
    <location>
        <begin position="260"/>
        <end position="302"/>
    </location>
</feature>
<dbReference type="STRING" id="441959.B8MU80"/>
<dbReference type="Proteomes" id="UP000001745">
    <property type="component" value="Unassembled WGS sequence"/>
</dbReference>
<keyword evidence="20" id="KW-1185">Reference proteome</keyword>
<proteinExistence type="predicted"/>
<gene>
    <name evidence="19" type="ORF">TSTA_107750</name>
</gene>
<evidence type="ECO:0000256" key="1">
    <source>
        <dbReference type="ARBA" id="ARBA00022578"/>
    </source>
</evidence>
<dbReference type="GeneID" id="8106851"/>
<feature type="domain" description="Integrase catalytic" evidence="18">
    <location>
        <begin position="625"/>
        <end position="796"/>
    </location>
</feature>
<feature type="compositionally biased region" description="Polar residues" evidence="17">
    <location>
        <begin position="15"/>
        <end position="36"/>
    </location>
</feature>
<dbReference type="GO" id="GO:0003964">
    <property type="term" value="F:RNA-directed DNA polymerase activity"/>
    <property type="evidence" value="ECO:0007669"/>
    <property type="project" value="UniProtKB-KW"/>
</dbReference>
<evidence type="ECO:0000256" key="16">
    <source>
        <dbReference type="ARBA" id="ARBA00049244"/>
    </source>
</evidence>
<keyword evidence="11" id="KW-0239">DNA-directed DNA polymerase</keyword>
<keyword evidence="4" id="KW-0479">Metal-binding</keyword>
<evidence type="ECO:0000256" key="15">
    <source>
        <dbReference type="ARBA" id="ARBA00048173"/>
    </source>
</evidence>
<dbReference type="GO" id="GO:0015074">
    <property type="term" value="P:DNA integration"/>
    <property type="evidence" value="ECO:0007669"/>
    <property type="project" value="UniProtKB-KW"/>
</dbReference>
<dbReference type="PhylomeDB" id="B8MU80"/>
<comment type="catalytic activity">
    <reaction evidence="16">
        <text>DNA(n) + a 2'-deoxyribonucleoside 5'-triphosphate = DNA(n+1) + diphosphate</text>
        <dbReference type="Rhea" id="RHEA:22508"/>
        <dbReference type="Rhea" id="RHEA-COMP:17339"/>
        <dbReference type="Rhea" id="RHEA-COMP:17340"/>
        <dbReference type="ChEBI" id="CHEBI:33019"/>
        <dbReference type="ChEBI" id="CHEBI:61560"/>
        <dbReference type="ChEBI" id="CHEBI:173112"/>
        <dbReference type="EC" id="2.7.7.7"/>
    </reaction>
</comment>
<dbReference type="PROSITE" id="PS50994">
    <property type="entry name" value="INTEGRASE"/>
    <property type="match status" value="1"/>
</dbReference>
<dbReference type="InterPro" id="IPR036397">
    <property type="entry name" value="RNaseH_sf"/>
</dbReference>
<dbReference type="CDD" id="cd09272">
    <property type="entry name" value="RNase_HI_RT_Ty1"/>
    <property type="match status" value="1"/>
</dbReference>
<keyword evidence="6" id="KW-0378">Hydrolase</keyword>
<dbReference type="GO" id="GO:0003677">
    <property type="term" value="F:DNA binding"/>
    <property type="evidence" value="ECO:0007669"/>
    <property type="project" value="UniProtKB-KW"/>
</dbReference>
<keyword evidence="12" id="KW-0238">DNA-binding</keyword>
<dbReference type="InterPro" id="IPR039537">
    <property type="entry name" value="Retrotran_Ty1/copia-like"/>
</dbReference>
<dbReference type="Pfam" id="PF07727">
    <property type="entry name" value="RVT_2"/>
    <property type="match status" value="1"/>
</dbReference>
<evidence type="ECO:0000256" key="2">
    <source>
        <dbReference type="ARBA" id="ARBA00022695"/>
    </source>
</evidence>
<feature type="region of interest" description="Disordered" evidence="17">
    <location>
        <begin position="1"/>
        <end position="39"/>
    </location>
</feature>